<dbReference type="EMBL" id="JAXAVV010000032">
    <property type="protein sequence ID" value="MDX8055752.1"/>
    <property type="molecule type" value="Genomic_DNA"/>
</dbReference>
<evidence type="ECO:0000313" key="2">
    <source>
        <dbReference type="EMBL" id="MDX8055752.1"/>
    </source>
</evidence>
<reference evidence="2 3" key="1">
    <citation type="submission" date="2023-11" db="EMBL/GenBank/DDBJ databases">
        <title>Lentzea sokolovensis, sp. nov., Lentzea kristufkii, sp. nov., and Lentzea miocenensis, sp. nov., rare actinobacteria from Sokolov Coal Basin, Miocene lacustrine sediment, Czech Republic.</title>
        <authorList>
            <person name="Lara A."/>
            <person name="Kotroba L."/>
            <person name="Nouioui I."/>
            <person name="Neumann-Schaal M."/>
            <person name="Mast Y."/>
            <person name="Chronakova A."/>
        </authorList>
    </citation>
    <scope>NUCLEOTIDE SEQUENCE [LARGE SCALE GENOMIC DNA]</scope>
    <source>
        <strain evidence="2 3">BCCO 10_0798</strain>
    </source>
</reference>
<gene>
    <name evidence="2" type="ORF">SK571_40790</name>
</gene>
<dbReference type="InterPro" id="IPR005337">
    <property type="entry name" value="RapZ-like"/>
</dbReference>
<keyword evidence="3" id="KW-1185">Reference proteome</keyword>
<protein>
    <submittedName>
        <fullName evidence="2">RNase adapter RapZ</fullName>
    </submittedName>
</protein>
<proteinExistence type="predicted"/>
<dbReference type="PANTHER" id="PTHR30448:SF0">
    <property type="entry name" value="RNASE ADAPTER PROTEIN RAPZ"/>
    <property type="match status" value="1"/>
</dbReference>
<organism evidence="2 3">
    <name type="scientific">Lentzea kristufekii</name>
    <dbReference type="NCBI Taxonomy" id="3095430"/>
    <lineage>
        <taxon>Bacteria</taxon>
        <taxon>Bacillati</taxon>
        <taxon>Actinomycetota</taxon>
        <taxon>Actinomycetes</taxon>
        <taxon>Pseudonocardiales</taxon>
        <taxon>Pseudonocardiaceae</taxon>
        <taxon>Lentzea</taxon>
    </lineage>
</organism>
<accession>A0ABU4U6M3</accession>
<evidence type="ECO:0000259" key="1">
    <source>
        <dbReference type="Pfam" id="PF22740"/>
    </source>
</evidence>
<feature type="domain" description="RapZ C-terminal" evidence="1">
    <location>
        <begin position="8"/>
        <end position="121"/>
    </location>
</feature>
<sequence>MKNTVSYQLLSFSYLHNQVPDADLIINVRKTLHDPSALNAELAGLDGRDPRIQEIVMSHPTAEVVADMVVRYVDTMSFQDQSCTVAIGCSHGRHRSVALIERIATVLNTYNYPVVQRHLRLELLENQPGRGGEQ</sequence>
<dbReference type="Proteomes" id="UP001271792">
    <property type="component" value="Unassembled WGS sequence"/>
</dbReference>
<dbReference type="Pfam" id="PF22740">
    <property type="entry name" value="PapZ_C"/>
    <property type="match status" value="1"/>
</dbReference>
<dbReference type="RefSeq" id="WP_319989471.1">
    <property type="nucleotide sequence ID" value="NZ_JAXAVV010000032.1"/>
</dbReference>
<name>A0ABU4U6M3_9PSEU</name>
<comment type="caution">
    <text evidence="2">The sequence shown here is derived from an EMBL/GenBank/DDBJ whole genome shotgun (WGS) entry which is preliminary data.</text>
</comment>
<dbReference type="PANTHER" id="PTHR30448">
    <property type="entry name" value="RNASE ADAPTER PROTEIN RAPZ"/>
    <property type="match status" value="1"/>
</dbReference>
<evidence type="ECO:0000313" key="3">
    <source>
        <dbReference type="Proteomes" id="UP001271792"/>
    </source>
</evidence>
<dbReference type="InterPro" id="IPR053931">
    <property type="entry name" value="RapZ_C"/>
</dbReference>